<dbReference type="AlphaFoldDB" id="A0A645BG47"/>
<reference evidence="2" key="1">
    <citation type="submission" date="2019-08" db="EMBL/GenBank/DDBJ databases">
        <authorList>
            <person name="Kucharzyk K."/>
            <person name="Murdoch R.W."/>
            <person name="Higgins S."/>
            <person name="Loffler F."/>
        </authorList>
    </citation>
    <scope>NUCLEOTIDE SEQUENCE</scope>
</reference>
<protein>
    <submittedName>
        <fullName evidence="2">Uncharacterized protein</fullName>
    </submittedName>
</protein>
<name>A0A645BG47_9ZZZZ</name>
<organism evidence="2">
    <name type="scientific">bioreactor metagenome</name>
    <dbReference type="NCBI Taxonomy" id="1076179"/>
    <lineage>
        <taxon>unclassified sequences</taxon>
        <taxon>metagenomes</taxon>
        <taxon>ecological metagenomes</taxon>
    </lineage>
</organism>
<comment type="caution">
    <text evidence="2">The sequence shown here is derived from an EMBL/GenBank/DDBJ whole genome shotgun (WGS) entry which is preliminary data.</text>
</comment>
<sequence>MRRLFAKANGLGVAKAHGTVECVDAGVVNVGFDDDALCVQAIEHEAHDQGEHLAAETVEALGGWADEQVHAKVAGLCRVVLSHLVTRWVVALHQKGGALPVQPHPGIGVGAVAQLLVGPTDIAQAEVLHGPETCVVHVEPLLQQRRVARWIELAQRQSVIAVARRWVAREGLDVDGKRGSCGGFHGGVPVVCRRLPGALAWCCERLSTRIAMPDQRAKSAGRGHHPPSTGAVPCA</sequence>
<gene>
    <name evidence="2" type="ORF">SDC9_111296</name>
</gene>
<evidence type="ECO:0000256" key="1">
    <source>
        <dbReference type="SAM" id="MobiDB-lite"/>
    </source>
</evidence>
<evidence type="ECO:0000313" key="2">
    <source>
        <dbReference type="EMBL" id="MPM64410.1"/>
    </source>
</evidence>
<dbReference type="EMBL" id="VSSQ01019934">
    <property type="protein sequence ID" value="MPM64410.1"/>
    <property type="molecule type" value="Genomic_DNA"/>
</dbReference>
<feature type="region of interest" description="Disordered" evidence="1">
    <location>
        <begin position="215"/>
        <end position="235"/>
    </location>
</feature>
<accession>A0A645BG47</accession>
<proteinExistence type="predicted"/>